<evidence type="ECO:0000256" key="1">
    <source>
        <dbReference type="SAM" id="MobiDB-lite"/>
    </source>
</evidence>
<evidence type="ECO:0000313" key="3">
    <source>
        <dbReference type="Proteomes" id="UP001187192"/>
    </source>
</evidence>
<comment type="caution">
    <text evidence="2">The sequence shown here is derived from an EMBL/GenBank/DDBJ whole genome shotgun (WGS) entry which is preliminary data.</text>
</comment>
<dbReference type="AlphaFoldDB" id="A0AA88AAH6"/>
<evidence type="ECO:0000313" key="2">
    <source>
        <dbReference type="EMBL" id="GMN49637.1"/>
    </source>
</evidence>
<name>A0AA88AAH6_FICCA</name>
<feature type="compositionally biased region" description="Basic and acidic residues" evidence="1">
    <location>
        <begin position="64"/>
        <end position="79"/>
    </location>
</feature>
<feature type="compositionally biased region" description="Basic and acidic residues" evidence="1">
    <location>
        <begin position="37"/>
        <end position="50"/>
    </location>
</feature>
<protein>
    <submittedName>
        <fullName evidence="2">Uncharacterized protein</fullName>
    </submittedName>
</protein>
<sequence length="79" mass="8801">MFTNQLIGRMELKGGWRLLRLVEVTVEKALILEEDSTKACDPDSGNRDPVEVASKARNLNSGDCDPKEIAMKSHNPDFV</sequence>
<accession>A0AA88AAH6</accession>
<dbReference type="Proteomes" id="UP001187192">
    <property type="component" value="Unassembled WGS sequence"/>
</dbReference>
<feature type="region of interest" description="Disordered" evidence="1">
    <location>
        <begin position="37"/>
        <end position="79"/>
    </location>
</feature>
<proteinExistence type="predicted"/>
<dbReference type="EMBL" id="BTGU01000031">
    <property type="protein sequence ID" value="GMN49637.1"/>
    <property type="molecule type" value="Genomic_DNA"/>
</dbReference>
<organism evidence="2 3">
    <name type="scientific">Ficus carica</name>
    <name type="common">Common fig</name>
    <dbReference type="NCBI Taxonomy" id="3494"/>
    <lineage>
        <taxon>Eukaryota</taxon>
        <taxon>Viridiplantae</taxon>
        <taxon>Streptophyta</taxon>
        <taxon>Embryophyta</taxon>
        <taxon>Tracheophyta</taxon>
        <taxon>Spermatophyta</taxon>
        <taxon>Magnoliopsida</taxon>
        <taxon>eudicotyledons</taxon>
        <taxon>Gunneridae</taxon>
        <taxon>Pentapetalae</taxon>
        <taxon>rosids</taxon>
        <taxon>fabids</taxon>
        <taxon>Rosales</taxon>
        <taxon>Moraceae</taxon>
        <taxon>Ficeae</taxon>
        <taxon>Ficus</taxon>
    </lineage>
</organism>
<reference evidence="2" key="1">
    <citation type="submission" date="2023-07" db="EMBL/GenBank/DDBJ databases">
        <title>draft genome sequence of fig (Ficus carica).</title>
        <authorList>
            <person name="Takahashi T."/>
            <person name="Nishimura K."/>
        </authorList>
    </citation>
    <scope>NUCLEOTIDE SEQUENCE</scope>
</reference>
<keyword evidence="3" id="KW-1185">Reference proteome</keyword>
<gene>
    <name evidence="2" type="ORF">TIFTF001_018806</name>
</gene>